<proteinExistence type="predicted"/>
<keyword evidence="2" id="KW-1185">Reference proteome</keyword>
<protein>
    <submittedName>
        <fullName evidence="1">Uncharacterized protein</fullName>
    </submittedName>
</protein>
<dbReference type="EnsemblMetazoa" id="GPAI034573-RA">
    <property type="protein sequence ID" value="GPAI034573-PA"/>
    <property type="gene ID" value="GPAI034573"/>
</dbReference>
<dbReference type="Proteomes" id="UP000092445">
    <property type="component" value="Unassembled WGS sequence"/>
</dbReference>
<accession>A0A1B0A4Z3</accession>
<reference evidence="2" key="1">
    <citation type="submission" date="2014-03" db="EMBL/GenBank/DDBJ databases">
        <authorList>
            <person name="Aksoy S."/>
            <person name="Warren W."/>
            <person name="Wilson R.K."/>
        </authorList>
    </citation>
    <scope>NUCLEOTIDE SEQUENCE [LARGE SCALE GENOMIC DNA]</scope>
    <source>
        <strain evidence="2">IAEA</strain>
    </source>
</reference>
<dbReference type="AlphaFoldDB" id="A0A1B0A4Z3"/>
<dbReference type="VEuPathDB" id="VectorBase:GPAI034573"/>
<reference evidence="1" key="2">
    <citation type="submission" date="2020-05" db="UniProtKB">
        <authorList>
            <consortium name="EnsemblMetazoa"/>
        </authorList>
    </citation>
    <scope>IDENTIFICATION</scope>
    <source>
        <strain evidence="1">IAEA</strain>
    </source>
</reference>
<organism evidence="1 2">
    <name type="scientific">Glossina pallidipes</name>
    <name type="common">Tsetse fly</name>
    <dbReference type="NCBI Taxonomy" id="7398"/>
    <lineage>
        <taxon>Eukaryota</taxon>
        <taxon>Metazoa</taxon>
        <taxon>Ecdysozoa</taxon>
        <taxon>Arthropoda</taxon>
        <taxon>Hexapoda</taxon>
        <taxon>Insecta</taxon>
        <taxon>Pterygota</taxon>
        <taxon>Neoptera</taxon>
        <taxon>Endopterygota</taxon>
        <taxon>Diptera</taxon>
        <taxon>Brachycera</taxon>
        <taxon>Muscomorpha</taxon>
        <taxon>Hippoboscoidea</taxon>
        <taxon>Glossinidae</taxon>
        <taxon>Glossina</taxon>
    </lineage>
</organism>
<evidence type="ECO:0000313" key="2">
    <source>
        <dbReference type="Proteomes" id="UP000092445"/>
    </source>
</evidence>
<name>A0A1B0A4Z3_GLOPL</name>
<evidence type="ECO:0000313" key="1">
    <source>
        <dbReference type="EnsemblMetazoa" id="GPAI034573-PA"/>
    </source>
</evidence>
<sequence length="114" mass="13118">MTEWLFKSLPFGVNGCNAYESCYDLICTLEEKKLIRLSEGEQFSEKANLPKTRNLVSPATTFENENELDSMVHLYRTVFKFTRQNAITSQFDVSSSRYGDIIDVFGKFGFFNNS</sequence>